<protein>
    <recommendedName>
        <fullName evidence="4">Major facilitator superfamily (MFS) profile domain-containing protein</fullName>
    </recommendedName>
</protein>
<evidence type="ECO:0000256" key="2">
    <source>
        <dbReference type="SAM" id="Phobius"/>
    </source>
</evidence>
<feature type="region of interest" description="Disordered" evidence="1">
    <location>
        <begin position="388"/>
        <end position="418"/>
    </location>
</feature>
<keyword evidence="2" id="KW-0472">Membrane</keyword>
<dbReference type="EMBL" id="CP000088">
    <property type="protein sequence ID" value="AAZ55544.1"/>
    <property type="molecule type" value="Genomic_DNA"/>
</dbReference>
<feature type="transmembrane region" description="Helical" evidence="2">
    <location>
        <begin position="333"/>
        <end position="354"/>
    </location>
</feature>
<dbReference type="RefSeq" id="WP_011291939.1">
    <property type="nucleotide sequence ID" value="NC_007333.1"/>
</dbReference>
<dbReference type="OrthoDB" id="3698057at2"/>
<feature type="transmembrane region" description="Helical" evidence="2">
    <location>
        <begin position="46"/>
        <end position="64"/>
    </location>
</feature>
<dbReference type="Gene3D" id="1.20.1250.20">
    <property type="entry name" value="MFS general substrate transporter like domains"/>
    <property type="match status" value="2"/>
</dbReference>
<evidence type="ECO:0008006" key="4">
    <source>
        <dbReference type="Google" id="ProtNLM"/>
    </source>
</evidence>
<evidence type="ECO:0000256" key="1">
    <source>
        <dbReference type="SAM" id="MobiDB-lite"/>
    </source>
</evidence>
<dbReference type="InterPro" id="IPR036259">
    <property type="entry name" value="MFS_trans_sf"/>
</dbReference>
<keyword evidence="2" id="KW-1133">Transmembrane helix</keyword>
<dbReference type="SUPFAM" id="SSF103473">
    <property type="entry name" value="MFS general substrate transporter"/>
    <property type="match status" value="1"/>
</dbReference>
<feature type="transmembrane region" description="Helical" evidence="2">
    <location>
        <begin position="99"/>
        <end position="121"/>
    </location>
</feature>
<dbReference type="HOGENOM" id="CLU_657096_0_0_11"/>
<feature type="transmembrane region" description="Helical" evidence="2">
    <location>
        <begin position="207"/>
        <end position="223"/>
    </location>
</feature>
<gene>
    <name evidence="3" type="ordered locus">Tfu_1508</name>
</gene>
<feature type="transmembrane region" description="Helical" evidence="2">
    <location>
        <begin position="276"/>
        <end position="298"/>
    </location>
</feature>
<accession>Q47PS5</accession>
<feature type="transmembrane region" description="Helical" evidence="2">
    <location>
        <begin position="304"/>
        <end position="321"/>
    </location>
</feature>
<feature type="transmembrane region" description="Helical" evidence="2">
    <location>
        <begin position="243"/>
        <end position="264"/>
    </location>
</feature>
<dbReference type="AlphaFoldDB" id="Q47PS5"/>
<dbReference type="InterPro" id="IPR011701">
    <property type="entry name" value="MFS"/>
</dbReference>
<dbReference type="eggNOG" id="ENOG5032SH7">
    <property type="taxonomic scope" value="Bacteria"/>
</dbReference>
<organism evidence="3">
    <name type="scientific">Thermobifida fusca (strain YX)</name>
    <dbReference type="NCBI Taxonomy" id="269800"/>
    <lineage>
        <taxon>Bacteria</taxon>
        <taxon>Bacillati</taxon>
        <taxon>Actinomycetota</taxon>
        <taxon>Actinomycetes</taxon>
        <taxon>Streptosporangiales</taxon>
        <taxon>Nocardiopsidaceae</taxon>
        <taxon>Thermobifida</taxon>
    </lineage>
</organism>
<keyword evidence="2" id="KW-0812">Transmembrane</keyword>
<dbReference type="KEGG" id="tfu:Tfu_1508"/>
<sequence>MGIARETSGIGRLILGVFNAAAFAGLSTVVLPLLLDQRGATKPEIVIFYVLFALAAMAASLLGGGWCRRHGRYRTGIALGATLGLAGTAFLAAPTPGWAIYPAACGIAVGSLIYPSFVALLDNGTRSEARVMSLVRTVFIIGYIAGLGLASAMFLAEQTLGPLFHPIYGGMALYGLILLISVTLPAVAHPKPTTPEDPAARGRKKEWWLVALAVAAVFLLRGADNLRQVYLPLYALSAGIAESVIPSLFALTAFVEILVLVPLATAAERYGSVRTLVGVCVIGTLSFLLVAVGTGYGGLLTAQVLYAVFTAGFQSIAVVMLGQVTRAGVSGGIGAFVAIFHLGSVIGVTVPLVVPGYSAAIFWIGCGLCLLAAAAVVAVGGDLDPAHRETAKQPSPAAHRSVEKTVSAPDWHDGPATQ</sequence>
<feature type="transmembrane region" description="Helical" evidence="2">
    <location>
        <begin position="133"/>
        <end position="155"/>
    </location>
</feature>
<dbReference type="Pfam" id="PF07690">
    <property type="entry name" value="MFS_1"/>
    <property type="match status" value="1"/>
</dbReference>
<feature type="transmembrane region" description="Helical" evidence="2">
    <location>
        <begin position="360"/>
        <end position="379"/>
    </location>
</feature>
<name>Q47PS5_THEFY</name>
<feature type="transmembrane region" description="Helical" evidence="2">
    <location>
        <begin position="76"/>
        <end position="93"/>
    </location>
</feature>
<proteinExistence type="predicted"/>
<feature type="transmembrane region" description="Helical" evidence="2">
    <location>
        <begin position="12"/>
        <end position="34"/>
    </location>
</feature>
<evidence type="ECO:0000313" key="3">
    <source>
        <dbReference type="EMBL" id="AAZ55544.1"/>
    </source>
</evidence>
<feature type="transmembrane region" description="Helical" evidence="2">
    <location>
        <begin position="167"/>
        <end position="187"/>
    </location>
</feature>
<dbReference type="GO" id="GO:0022857">
    <property type="term" value="F:transmembrane transporter activity"/>
    <property type="evidence" value="ECO:0007669"/>
    <property type="project" value="InterPro"/>
</dbReference>
<reference evidence="3" key="1">
    <citation type="submission" date="2005-07" db="EMBL/GenBank/DDBJ databases">
        <title>Complete sequence of Thermobifida fusca YX.</title>
        <authorList>
            <consortium name="US DOE Joint Genome Institute"/>
            <person name="Copeland A."/>
            <person name="Lucas S."/>
            <person name="Lapidus A."/>
            <person name="Barry K."/>
            <person name="Detter J.C."/>
            <person name="Glavina T."/>
            <person name="Hammon N."/>
            <person name="Israni S."/>
            <person name="Pitluck S."/>
            <person name="Di Bartolo G."/>
            <person name="Chain P."/>
            <person name="Schmutz J."/>
            <person name="Larimer F."/>
            <person name="Land M."/>
            <person name="Lykidis A."/>
            <person name="Richardson P."/>
        </authorList>
    </citation>
    <scope>NUCLEOTIDE SEQUENCE</scope>
    <source>
        <strain evidence="3">YX</strain>
    </source>
</reference>